<keyword evidence="2" id="KW-1185">Reference proteome</keyword>
<evidence type="ECO:0000313" key="2">
    <source>
        <dbReference type="Proteomes" id="UP000230607"/>
    </source>
</evidence>
<proteinExistence type="predicted"/>
<organism evidence="1 2">
    <name type="scientific">Candidatus Nitrosotalea okcheonensis</name>
    <dbReference type="NCBI Taxonomy" id="1903276"/>
    <lineage>
        <taxon>Archaea</taxon>
        <taxon>Nitrososphaerota</taxon>
        <taxon>Nitrososphaeria</taxon>
        <taxon>Nitrosotaleales</taxon>
        <taxon>Nitrosotaleaceae</taxon>
        <taxon>Nitrosotalea</taxon>
    </lineage>
</organism>
<sequence length="79" mass="8450">MSVNLPQTRHTANSNLLSSYLGGSPGGAASPNADAYRRKVSIPETTILALMTRISIPTRDTDKFASMTKPLSNILSTRS</sequence>
<accession>A0A2H1FFB2</accession>
<reference evidence="2" key="1">
    <citation type="submission" date="2017-03" db="EMBL/GenBank/DDBJ databases">
        <authorList>
            <person name="Herbold C."/>
        </authorList>
    </citation>
    <scope>NUCLEOTIDE SEQUENCE [LARGE SCALE GENOMIC DNA]</scope>
</reference>
<dbReference type="AlphaFoldDB" id="A0A2H1FFB2"/>
<gene>
    <name evidence="1" type="ORF">NCS_11257</name>
</gene>
<evidence type="ECO:0000313" key="1">
    <source>
        <dbReference type="EMBL" id="SMH71450.1"/>
    </source>
</evidence>
<protein>
    <submittedName>
        <fullName evidence="1">Uncharacterized protein</fullName>
    </submittedName>
</protein>
<dbReference type="Proteomes" id="UP000230607">
    <property type="component" value="Chromosome 1"/>
</dbReference>
<dbReference type="EMBL" id="LT841358">
    <property type="protein sequence ID" value="SMH71450.1"/>
    <property type="molecule type" value="Genomic_DNA"/>
</dbReference>
<name>A0A2H1FFB2_9ARCH</name>